<accession>K9YW81</accession>
<dbReference type="PANTHER" id="PTHR10000:SF8">
    <property type="entry name" value="HAD SUPERFAMILY HYDROLASE-LIKE, TYPE 3"/>
    <property type="match status" value="1"/>
</dbReference>
<dbReference type="Gene3D" id="3.30.1240.10">
    <property type="match status" value="1"/>
</dbReference>
<dbReference type="PROSITE" id="PS01229">
    <property type="entry name" value="COF_2"/>
    <property type="match status" value="1"/>
</dbReference>
<gene>
    <name evidence="1" type="ORF">Dacsa_2571</name>
</gene>
<dbReference type="NCBIfam" id="TIGR00099">
    <property type="entry name" value="Cof-subfamily"/>
    <property type="match status" value="1"/>
</dbReference>
<dbReference type="InterPro" id="IPR006379">
    <property type="entry name" value="HAD-SF_hydro_IIB"/>
</dbReference>
<dbReference type="PANTHER" id="PTHR10000">
    <property type="entry name" value="PHOSPHOSERINE PHOSPHATASE"/>
    <property type="match status" value="1"/>
</dbReference>
<sequence>MTESVINPDSLTFPIPPEIRVVVLDIDGTISGASNEVNPTVVEALKAVKAKGIQVAIATGRMYRSALYFAEAISADLPIICYNGAWMQNPQTNEKLWHLPVPIPLAAELLDYCEQPQRRASLDVHFYLNDQLYVREINEETRLYIERSRIEANAVGDLRQLLTEAPTKVLAMSSNPAITKNLLSTLKQRYSKDDLYLTQSNPYFFEACHPGASKGKAVRYLIEKVLHLQADNTIAIGDNFNDLEMLQYAGIGIAMGDAPLEVQTEANWVAPNVEADGVVAALEKFIFTP</sequence>
<dbReference type="OrthoDB" id="9781413at2"/>
<evidence type="ECO:0000313" key="1">
    <source>
        <dbReference type="EMBL" id="AFZ51159.1"/>
    </source>
</evidence>
<dbReference type="GO" id="GO:0000287">
    <property type="term" value="F:magnesium ion binding"/>
    <property type="evidence" value="ECO:0007669"/>
    <property type="project" value="TreeGrafter"/>
</dbReference>
<reference evidence="1" key="1">
    <citation type="submission" date="2012-04" db="EMBL/GenBank/DDBJ databases">
        <title>Finished genome of Dactylococcopsis salina PCC 8305.</title>
        <authorList>
            <consortium name="US DOE Joint Genome Institute"/>
            <person name="Gugger M."/>
            <person name="Coursin T."/>
            <person name="Rippka R."/>
            <person name="Tandeau De Marsac N."/>
            <person name="Huntemann M."/>
            <person name="Wei C.-L."/>
            <person name="Han J."/>
            <person name="Detter J.C."/>
            <person name="Han C."/>
            <person name="Tapia R."/>
            <person name="Daligault H."/>
            <person name="Chen A."/>
            <person name="Krypides N."/>
            <person name="Mavromatis K."/>
            <person name="Markowitz V."/>
            <person name="Szeto E."/>
            <person name="Ivanova N."/>
            <person name="Ovchinnikova G."/>
            <person name="Pagani I."/>
            <person name="Pati A."/>
            <person name="Goodwin L."/>
            <person name="Peters L."/>
            <person name="Pitluck S."/>
            <person name="Woyke T."/>
            <person name="Kerfeld C."/>
        </authorList>
    </citation>
    <scope>NUCLEOTIDE SEQUENCE [LARGE SCALE GENOMIC DNA]</scope>
    <source>
        <strain evidence="1">PCC 8305</strain>
    </source>
</reference>
<dbReference type="SUPFAM" id="SSF56784">
    <property type="entry name" value="HAD-like"/>
    <property type="match status" value="1"/>
</dbReference>
<dbReference type="GO" id="GO:0016791">
    <property type="term" value="F:phosphatase activity"/>
    <property type="evidence" value="ECO:0007669"/>
    <property type="project" value="UniProtKB-ARBA"/>
</dbReference>
<dbReference type="HOGENOM" id="CLU_044146_0_1_3"/>
<dbReference type="KEGG" id="dsl:Dacsa_2571"/>
<dbReference type="Pfam" id="PF08282">
    <property type="entry name" value="Hydrolase_3"/>
    <property type="match status" value="1"/>
</dbReference>
<dbReference type="EMBL" id="CP003944">
    <property type="protein sequence ID" value="AFZ51159.1"/>
    <property type="molecule type" value="Genomic_DNA"/>
</dbReference>
<dbReference type="InterPro" id="IPR036412">
    <property type="entry name" value="HAD-like_sf"/>
</dbReference>
<dbReference type="InterPro" id="IPR023214">
    <property type="entry name" value="HAD_sf"/>
</dbReference>
<dbReference type="InterPro" id="IPR000150">
    <property type="entry name" value="Cof"/>
</dbReference>
<dbReference type="Gene3D" id="3.40.50.1000">
    <property type="entry name" value="HAD superfamily/HAD-like"/>
    <property type="match status" value="1"/>
</dbReference>
<keyword evidence="1" id="KW-0378">Hydrolase</keyword>
<keyword evidence="2" id="KW-1185">Reference proteome</keyword>
<dbReference type="Proteomes" id="UP000010482">
    <property type="component" value="Chromosome"/>
</dbReference>
<organism evidence="1 2">
    <name type="scientific">Dactylococcopsis salina (strain PCC 8305)</name>
    <name type="common">Myxobactron salinum</name>
    <dbReference type="NCBI Taxonomy" id="13035"/>
    <lineage>
        <taxon>Bacteria</taxon>
        <taxon>Bacillati</taxon>
        <taxon>Cyanobacteriota</taxon>
        <taxon>Cyanophyceae</taxon>
        <taxon>Nodosilineales</taxon>
        <taxon>Cymatolegaceae</taxon>
        <taxon>Dactylococcopsis</taxon>
    </lineage>
</organism>
<dbReference type="STRING" id="13035.Dacsa_2571"/>
<evidence type="ECO:0000313" key="2">
    <source>
        <dbReference type="Proteomes" id="UP000010482"/>
    </source>
</evidence>
<dbReference type="SFLD" id="SFLDG01140">
    <property type="entry name" value="C2.B:_Phosphomannomutase_and_P"/>
    <property type="match status" value="1"/>
</dbReference>
<dbReference type="PATRIC" id="fig|13035.3.peg.2933"/>
<dbReference type="RefSeq" id="WP_015230149.1">
    <property type="nucleotide sequence ID" value="NC_019780.1"/>
</dbReference>
<dbReference type="GO" id="GO:0005829">
    <property type="term" value="C:cytosol"/>
    <property type="evidence" value="ECO:0007669"/>
    <property type="project" value="TreeGrafter"/>
</dbReference>
<dbReference type="CDD" id="cd07516">
    <property type="entry name" value="HAD_Pase"/>
    <property type="match status" value="1"/>
</dbReference>
<dbReference type="AlphaFoldDB" id="K9YW81"/>
<dbReference type="SFLD" id="SFLDS00003">
    <property type="entry name" value="Haloacid_Dehalogenase"/>
    <property type="match status" value="1"/>
</dbReference>
<dbReference type="eggNOG" id="COG0561">
    <property type="taxonomic scope" value="Bacteria"/>
</dbReference>
<proteinExistence type="predicted"/>
<dbReference type="NCBIfam" id="TIGR01484">
    <property type="entry name" value="HAD-SF-IIB"/>
    <property type="match status" value="1"/>
</dbReference>
<name>K9YW81_DACS8</name>
<protein>
    <submittedName>
        <fullName evidence="1">HAD-superfamily hydrolase, subfamily IIB</fullName>
    </submittedName>
</protein>